<dbReference type="OrthoDB" id="235101at2"/>
<organism evidence="2 3">
    <name type="scientific">Roseimaritima ulvae</name>
    <dbReference type="NCBI Taxonomy" id="980254"/>
    <lineage>
        <taxon>Bacteria</taxon>
        <taxon>Pseudomonadati</taxon>
        <taxon>Planctomycetota</taxon>
        <taxon>Planctomycetia</taxon>
        <taxon>Pirellulales</taxon>
        <taxon>Pirellulaceae</taxon>
        <taxon>Roseimaritima</taxon>
    </lineage>
</organism>
<dbReference type="Proteomes" id="UP000325286">
    <property type="component" value="Chromosome"/>
</dbReference>
<gene>
    <name evidence="2" type="ORF">UC8_23360</name>
</gene>
<protein>
    <recommendedName>
        <fullName evidence="4">HEAT repeat protein</fullName>
    </recommendedName>
</protein>
<sequence>MNGLEQTFRFLESTSNEASLDVLAPALQANQASIRARAITALVRRDEVAGYKQLIQSWQRMEIDERLLLVDSSPALELALQDSFTSSDTSQLLAAIDIVLTLELSSLVPSLLLPAESHASHAVRQAAQATVLSLAKELGQAARQDRGRPHLRRPVLRSLAASVTRFPIHQQSVLVDAMLSASCPTDSELLSLLGEGSDTRSILLRRLKTSSEAAVIALLARMIHNRRLSSEIETIIAERSDAPFRDHLLAAVGCHLTNTTRKNLRLIGLPACCQTQRVELETLPYARRVALALVYAVADKDQIRALTTLVDAMDSVHNADPVYAKGLAHALSKFPALGSPLLLRAAASHVFADGTRLDPPQRTETPVDQPQAESTASDPLHPEGIEPAALLLHRMLGRLKEESSPYVRPLRAILAALSVEAVMPHLESIRPATRRRLGDVVLQVDPEAPSTVADRLRHPVLQRRLEGIRAAAALGIVTRLSDALVRVAKTDHLEARVQAIETLRFDSSRSSHQALVELSHGPAGSVRDAARRCLQDRETRQ</sequence>
<evidence type="ECO:0008006" key="4">
    <source>
        <dbReference type="Google" id="ProtNLM"/>
    </source>
</evidence>
<feature type="region of interest" description="Disordered" evidence="1">
    <location>
        <begin position="354"/>
        <end position="383"/>
    </location>
</feature>
<evidence type="ECO:0000256" key="1">
    <source>
        <dbReference type="SAM" id="MobiDB-lite"/>
    </source>
</evidence>
<dbReference type="EMBL" id="CP042914">
    <property type="protein sequence ID" value="QEG40327.1"/>
    <property type="molecule type" value="Genomic_DNA"/>
</dbReference>
<dbReference type="AlphaFoldDB" id="A0A5B9QML0"/>
<evidence type="ECO:0000313" key="2">
    <source>
        <dbReference type="EMBL" id="QEG40327.1"/>
    </source>
</evidence>
<name>A0A5B9QML0_9BACT</name>
<keyword evidence="3" id="KW-1185">Reference proteome</keyword>
<proteinExistence type="predicted"/>
<dbReference type="SUPFAM" id="SSF48371">
    <property type="entry name" value="ARM repeat"/>
    <property type="match status" value="1"/>
</dbReference>
<dbReference type="KEGG" id="rul:UC8_23360"/>
<dbReference type="InterPro" id="IPR016024">
    <property type="entry name" value="ARM-type_fold"/>
</dbReference>
<dbReference type="RefSeq" id="WP_068142606.1">
    <property type="nucleotide sequence ID" value="NZ_CP042914.1"/>
</dbReference>
<accession>A0A5B9QML0</accession>
<reference evidence="2 3" key="1">
    <citation type="submission" date="2019-08" db="EMBL/GenBank/DDBJ databases">
        <title>Deep-cultivation of Planctomycetes and their phenomic and genomic characterization uncovers novel biology.</title>
        <authorList>
            <person name="Wiegand S."/>
            <person name="Jogler M."/>
            <person name="Boedeker C."/>
            <person name="Pinto D."/>
            <person name="Vollmers J."/>
            <person name="Rivas-Marin E."/>
            <person name="Kohn T."/>
            <person name="Peeters S.H."/>
            <person name="Heuer A."/>
            <person name="Rast P."/>
            <person name="Oberbeckmann S."/>
            <person name="Bunk B."/>
            <person name="Jeske O."/>
            <person name="Meyerdierks A."/>
            <person name="Storesund J.E."/>
            <person name="Kallscheuer N."/>
            <person name="Luecker S."/>
            <person name="Lage O.M."/>
            <person name="Pohl T."/>
            <person name="Merkel B.J."/>
            <person name="Hornburger P."/>
            <person name="Mueller R.-W."/>
            <person name="Bruemmer F."/>
            <person name="Labrenz M."/>
            <person name="Spormann A.M."/>
            <person name="Op den Camp H."/>
            <person name="Overmann J."/>
            <person name="Amann R."/>
            <person name="Jetten M.S.M."/>
            <person name="Mascher T."/>
            <person name="Medema M.H."/>
            <person name="Devos D.P."/>
            <person name="Kaster A.-K."/>
            <person name="Ovreas L."/>
            <person name="Rohde M."/>
            <person name="Galperin M.Y."/>
            <person name="Jogler C."/>
        </authorList>
    </citation>
    <scope>NUCLEOTIDE SEQUENCE [LARGE SCALE GENOMIC DNA]</scope>
    <source>
        <strain evidence="2 3">UC8</strain>
    </source>
</reference>
<feature type="compositionally biased region" description="Polar residues" evidence="1">
    <location>
        <begin position="362"/>
        <end position="377"/>
    </location>
</feature>
<evidence type="ECO:0000313" key="3">
    <source>
        <dbReference type="Proteomes" id="UP000325286"/>
    </source>
</evidence>